<proteinExistence type="predicted"/>
<reference evidence="3 4" key="1">
    <citation type="journal article" date="2012" name="Genome Biol.">
        <title>Genome and low-iron response of an oceanic diatom adapted to chronic iron limitation.</title>
        <authorList>
            <person name="Lommer M."/>
            <person name="Specht M."/>
            <person name="Roy A.S."/>
            <person name="Kraemer L."/>
            <person name="Andreson R."/>
            <person name="Gutowska M.A."/>
            <person name="Wolf J."/>
            <person name="Bergner S.V."/>
            <person name="Schilhabel M.B."/>
            <person name="Klostermeier U.C."/>
            <person name="Beiko R.G."/>
            <person name="Rosenstiel P."/>
            <person name="Hippler M."/>
            <person name="Laroche J."/>
        </authorList>
    </citation>
    <scope>NUCLEOTIDE SEQUENCE [LARGE SCALE GENOMIC DNA]</scope>
    <source>
        <strain evidence="3 4">CCMP1005</strain>
    </source>
</reference>
<keyword evidence="4" id="KW-1185">Reference proteome</keyword>
<feature type="non-terminal residue" evidence="3">
    <location>
        <position position="436"/>
    </location>
</feature>
<evidence type="ECO:0000313" key="4">
    <source>
        <dbReference type="Proteomes" id="UP000266841"/>
    </source>
</evidence>
<gene>
    <name evidence="3" type="ORF">THAOC_06337</name>
</gene>
<dbReference type="Gene3D" id="2.40.50.140">
    <property type="entry name" value="Nucleic acid-binding proteins"/>
    <property type="match status" value="1"/>
</dbReference>
<dbReference type="EMBL" id="AGNL01006284">
    <property type="protein sequence ID" value="EJK72158.1"/>
    <property type="molecule type" value="Genomic_DNA"/>
</dbReference>
<dbReference type="GO" id="GO:0005634">
    <property type="term" value="C:nucleus"/>
    <property type="evidence" value="ECO:0007669"/>
    <property type="project" value="InterPro"/>
</dbReference>
<feature type="region of interest" description="Disordered" evidence="1">
    <location>
        <begin position="57"/>
        <end position="76"/>
    </location>
</feature>
<dbReference type="AlphaFoldDB" id="K0T0J2"/>
<feature type="region of interest" description="Disordered" evidence="1">
    <location>
        <begin position="125"/>
        <end position="148"/>
    </location>
</feature>
<accession>K0T0J2</accession>
<name>K0T0J2_THAOC</name>
<evidence type="ECO:0000259" key="2">
    <source>
        <dbReference type="Pfam" id="PF04057"/>
    </source>
</evidence>
<dbReference type="GO" id="GO:0006260">
    <property type="term" value="P:DNA replication"/>
    <property type="evidence" value="ECO:0007669"/>
    <property type="project" value="InterPro"/>
</dbReference>
<comment type="caution">
    <text evidence="3">The sequence shown here is derived from an EMBL/GenBank/DDBJ whole genome shotgun (WGS) entry which is preliminary data.</text>
</comment>
<evidence type="ECO:0000256" key="1">
    <source>
        <dbReference type="SAM" id="MobiDB-lite"/>
    </source>
</evidence>
<feature type="compositionally biased region" description="Low complexity" evidence="1">
    <location>
        <begin position="137"/>
        <end position="148"/>
    </location>
</feature>
<evidence type="ECO:0000313" key="3">
    <source>
        <dbReference type="EMBL" id="EJK72158.1"/>
    </source>
</evidence>
<dbReference type="Pfam" id="PF04057">
    <property type="entry name" value="Rep-A_N"/>
    <property type="match status" value="1"/>
</dbReference>
<dbReference type="Proteomes" id="UP000266841">
    <property type="component" value="Unassembled WGS sequence"/>
</dbReference>
<feature type="domain" description="Replication factor-A protein 1 N-terminal" evidence="2">
    <location>
        <begin position="151"/>
        <end position="248"/>
    </location>
</feature>
<dbReference type="InterPro" id="IPR012340">
    <property type="entry name" value="NA-bd_OB-fold"/>
</dbReference>
<dbReference type="InterPro" id="IPR007199">
    <property type="entry name" value="Rep_factor-A_N"/>
</dbReference>
<protein>
    <recommendedName>
        <fullName evidence="2">Replication factor-A protein 1 N-terminal domain-containing protein</fullName>
    </recommendedName>
</protein>
<sequence>MLTVTRAKGWQGGDNRFLGFSRRRQVFLAGRDRNQPGPHLETCRDQVKLRATAHDLARGTDGPKTMPSAKKLRGRQKKAKKGLLQILGEQYGPDAGTNPCFQGLREQFGLPEDATPTQMAAAVLSGGSPDDSNGAQLATPTRPGTGPTAALTPNAVHNMYTTMGNEEARGAPHKPVLQVLRLELEGNGFWCLDLSDGKNYLSGSLNPSLAHLVNDSTIEQYSTVRILEFVVEESPDNGGRYCLVYEAETAGPNPGRKIGDPFWLADDVVNRIVKMDRRATSHALEVFTQFDDNAEEAGSLMRHGVVDLLLAMIKRGFRADCMTIKEKHRMDVLFDWFEILTAIVKTNFFNAATICASLQPVLKLFRAPVGVVPEIEYYGTTNNYFVSLAKLFKIISGISKSKAFWRDDAFFEFACGAVFWHLDKNAKPECHDALSD</sequence>
<organism evidence="3 4">
    <name type="scientific">Thalassiosira oceanica</name>
    <name type="common">Marine diatom</name>
    <dbReference type="NCBI Taxonomy" id="159749"/>
    <lineage>
        <taxon>Eukaryota</taxon>
        <taxon>Sar</taxon>
        <taxon>Stramenopiles</taxon>
        <taxon>Ochrophyta</taxon>
        <taxon>Bacillariophyta</taxon>
        <taxon>Coscinodiscophyceae</taxon>
        <taxon>Thalassiosirophycidae</taxon>
        <taxon>Thalassiosirales</taxon>
        <taxon>Thalassiosiraceae</taxon>
        <taxon>Thalassiosira</taxon>
    </lineage>
</organism>
<dbReference type="GO" id="GO:0003677">
    <property type="term" value="F:DNA binding"/>
    <property type="evidence" value="ECO:0007669"/>
    <property type="project" value="InterPro"/>
</dbReference>